<gene>
    <name evidence="3" type="primary">motC</name>
    <name evidence="3" type="ORF">MRS75_09455</name>
</gene>
<proteinExistence type="predicted"/>
<accession>A0AAE3QF05</accession>
<evidence type="ECO:0000256" key="2">
    <source>
        <dbReference type="SAM" id="SignalP"/>
    </source>
</evidence>
<organism evidence="3 4">
    <name type="scientific">Ferirhizobium litorale</name>
    <dbReference type="NCBI Taxonomy" id="2927786"/>
    <lineage>
        <taxon>Bacteria</taxon>
        <taxon>Pseudomonadati</taxon>
        <taxon>Pseudomonadota</taxon>
        <taxon>Alphaproteobacteria</taxon>
        <taxon>Hyphomicrobiales</taxon>
        <taxon>Rhizobiaceae</taxon>
        <taxon>Ferirhizobium</taxon>
    </lineage>
</organism>
<evidence type="ECO:0000313" key="4">
    <source>
        <dbReference type="Proteomes" id="UP001161580"/>
    </source>
</evidence>
<feature type="region of interest" description="Disordered" evidence="1">
    <location>
        <begin position="348"/>
        <end position="373"/>
    </location>
</feature>
<keyword evidence="2" id="KW-0732">Signal</keyword>
<keyword evidence="4" id="KW-1185">Reference proteome</keyword>
<comment type="caution">
    <text evidence="3">The sequence shown here is derived from an EMBL/GenBank/DDBJ whole genome shotgun (WGS) entry which is preliminary data.</text>
</comment>
<feature type="signal peptide" evidence="2">
    <location>
        <begin position="1"/>
        <end position="28"/>
    </location>
</feature>
<sequence length="427" mass="46141">MARKLTSLTVIAAIAIGTIVPMANATHAAEGLAPYKMMRSLQFVQDQVILGDHSAAEMQRYLLATFDERLRTADTAVFDDPRNVDAALIYAMSGGNPETLDYLASRDIGGTFDNRLTDVLRKYLNGKGTLVAKTLGNMALEYKDTKIGPYLALVSANSILPKDRQGALKFYDLARLGAPGTIIEESALRRSISIAASINDVPLGLKYSSRYSRRFLHSPYASQFADLFVHLVVDHFGEMTEDDIVMVLSPMDNERQKEVYLRIARKATIQGKTDLARLASIRAQALSGTEGGPEPALAALYGGFANIPTEEIGAAMRSIIDAPEEALSKRDRALRDAARAVAEEVLRAPDPSDLTETDHAGEFEAEKSAGPATLARPLAEGMTGETASAITADTGDHAVTEFRTFISTGRSKLDEIDTLLNEEGSSP</sequence>
<dbReference type="EMBL" id="JALDYZ010000004">
    <property type="protein sequence ID" value="MDI7922310.1"/>
    <property type="molecule type" value="Genomic_DNA"/>
</dbReference>
<dbReference type="RefSeq" id="WP_311787748.1">
    <property type="nucleotide sequence ID" value="NZ_JALDYY010000011.1"/>
</dbReference>
<dbReference type="AlphaFoldDB" id="A0AAE3QF05"/>
<name>A0AAE3QF05_9HYPH</name>
<evidence type="ECO:0000313" key="3">
    <source>
        <dbReference type="EMBL" id="MDI7922310.1"/>
    </source>
</evidence>
<reference evidence="3" key="1">
    <citation type="submission" date="2022-03" db="EMBL/GenBank/DDBJ databases">
        <title>Fererhizobium litorale gen. nov., sp. nov., isolated from sandy sediments of the Sea of Japan seashore.</title>
        <authorList>
            <person name="Romanenko L."/>
            <person name="Kurilenko V."/>
            <person name="Otstavnykh N."/>
            <person name="Svetashev V."/>
            <person name="Tekutyeva L."/>
            <person name="Isaeva M."/>
            <person name="Mikhailov V."/>
        </authorList>
    </citation>
    <scope>NUCLEOTIDE SEQUENCE</scope>
    <source>
        <strain evidence="3">KMM 9576</strain>
    </source>
</reference>
<dbReference type="NCBIfam" id="NF009442">
    <property type="entry name" value="PRK12798.1-4"/>
    <property type="match status" value="1"/>
</dbReference>
<evidence type="ECO:0000256" key="1">
    <source>
        <dbReference type="SAM" id="MobiDB-lite"/>
    </source>
</evidence>
<protein>
    <submittedName>
        <fullName evidence="3">Chemotaxis protein MotC</fullName>
    </submittedName>
</protein>
<feature type="compositionally biased region" description="Basic and acidic residues" evidence="1">
    <location>
        <begin position="356"/>
        <end position="367"/>
    </location>
</feature>
<dbReference type="Proteomes" id="UP001161580">
    <property type="component" value="Unassembled WGS sequence"/>
</dbReference>
<feature type="chain" id="PRO_5041967590" evidence="2">
    <location>
        <begin position="29"/>
        <end position="427"/>
    </location>
</feature>